<keyword evidence="1" id="KW-0645">Protease</keyword>
<dbReference type="PROSITE" id="PS50994">
    <property type="entry name" value="INTEGRASE"/>
    <property type="match status" value="1"/>
</dbReference>
<dbReference type="InterPro" id="IPR025724">
    <property type="entry name" value="GAG-pre-integrase_dom"/>
</dbReference>
<keyword evidence="2" id="KW-0479">Metal-binding</keyword>
<keyword evidence="1" id="KW-0378">Hydrolase</keyword>
<feature type="domain" description="CCHC-type" evidence="4">
    <location>
        <begin position="229"/>
        <end position="244"/>
    </location>
</feature>
<dbReference type="PROSITE" id="PS50158">
    <property type="entry name" value="ZF_CCHC"/>
    <property type="match status" value="1"/>
</dbReference>
<dbReference type="PANTHER" id="PTHR42648">
    <property type="entry name" value="TRANSPOSASE, PUTATIVE-RELATED"/>
    <property type="match status" value="1"/>
</dbReference>
<dbReference type="InterPro" id="IPR001584">
    <property type="entry name" value="Integrase_cat-core"/>
</dbReference>
<feature type="region of interest" description="Disordered" evidence="3">
    <location>
        <begin position="197"/>
        <end position="223"/>
    </location>
</feature>
<dbReference type="InterPro" id="IPR057670">
    <property type="entry name" value="SH3_retrovirus"/>
</dbReference>
<dbReference type="Pfam" id="PF22936">
    <property type="entry name" value="Pol_BBD"/>
    <property type="match status" value="1"/>
</dbReference>
<dbReference type="Pfam" id="PF25597">
    <property type="entry name" value="SH3_retrovirus"/>
    <property type="match status" value="1"/>
</dbReference>
<dbReference type="InterPro" id="IPR036875">
    <property type="entry name" value="Znf_CCHC_sf"/>
</dbReference>
<keyword evidence="2" id="KW-0862">Zinc</keyword>
<accession>A0A151T3F7</accession>
<dbReference type="SUPFAM" id="SSF57756">
    <property type="entry name" value="Retrovirus zinc finger-like domains"/>
    <property type="match status" value="1"/>
</dbReference>
<evidence type="ECO:0000256" key="1">
    <source>
        <dbReference type="ARBA" id="ARBA00022670"/>
    </source>
</evidence>
<organism evidence="6 7">
    <name type="scientific">Cajanus cajan</name>
    <name type="common">Pigeon pea</name>
    <name type="synonym">Cajanus indicus</name>
    <dbReference type="NCBI Taxonomy" id="3821"/>
    <lineage>
        <taxon>Eukaryota</taxon>
        <taxon>Viridiplantae</taxon>
        <taxon>Streptophyta</taxon>
        <taxon>Embryophyta</taxon>
        <taxon>Tracheophyta</taxon>
        <taxon>Spermatophyta</taxon>
        <taxon>Magnoliopsida</taxon>
        <taxon>eudicotyledons</taxon>
        <taxon>Gunneridae</taxon>
        <taxon>Pentapetalae</taxon>
        <taxon>rosids</taxon>
        <taxon>fabids</taxon>
        <taxon>Fabales</taxon>
        <taxon>Fabaceae</taxon>
        <taxon>Papilionoideae</taxon>
        <taxon>50 kb inversion clade</taxon>
        <taxon>NPAAA clade</taxon>
        <taxon>indigoferoid/millettioid clade</taxon>
        <taxon>Phaseoleae</taxon>
        <taxon>Cajanus</taxon>
    </lineage>
</organism>
<evidence type="ECO:0000259" key="4">
    <source>
        <dbReference type="PROSITE" id="PS50158"/>
    </source>
</evidence>
<evidence type="ECO:0000256" key="2">
    <source>
        <dbReference type="PROSITE-ProRule" id="PRU00047"/>
    </source>
</evidence>
<dbReference type="GO" id="GO:0008233">
    <property type="term" value="F:peptidase activity"/>
    <property type="evidence" value="ECO:0007669"/>
    <property type="project" value="UniProtKB-KW"/>
</dbReference>
<dbReference type="InterPro" id="IPR012337">
    <property type="entry name" value="RNaseH-like_sf"/>
</dbReference>
<feature type="domain" description="Integrase catalytic" evidence="5">
    <location>
        <begin position="455"/>
        <end position="636"/>
    </location>
</feature>
<keyword evidence="7" id="KW-1185">Reference proteome</keyword>
<dbReference type="Pfam" id="PF13976">
    <property type="entry name" value="gag_pre-integrs"/>
    <property type="match status" value="1"/>
</dbReference>
<dbReference type="GO" id="GO:0003676">
    <property type="term" value="F:nucleic acid binding"/>
    <property type="evidence" value="ECO:0007669"/>
    <property type="project" value="InterPro"/>
</dbReference>
<dbReference type="PANTHER" id="PTHR42648:SF18">
    <property type="entry name" value="RETROTRANSPOSON, UNCLASSIFIED-LIKE PROTEIN"/>
    <property type="match status" value="1"/>
</dbReference>
<proteinExistence type="predicted"/>
<evidence type="ECO:0000313" key="7">
    <source>
        <dbReference type="Proteomes" id="UP000075243"/>
    </source>
</evidence>
<dbReference type="Gene3D" id="4.10.60.10">
    <property type="entry name" value="Zinc finger, CCHC-type"/>
    <property type="match status" value="1"/>
</dbReference>
<keyword evidence="2" id="KW-0863">Zinc-finger</keyword>
<dbReference type="Pfam" id="PF00665">
    <property type="entry name" value="rve"/>
    <property type="match status" value="1"/>
</dbReference>
<dbReference type="InterPro" id="IPR039537">
    <property type="entry name" value="Retrotran_Ty1/copia-like"/>
</dbReference>
<dbReference type="GO" id="GO:0006508">
    <property type="term" value="P:proteolysis"/>
    <property type="evidence" value="ECO:0007669"/>
    <property type="project" value="UniProtKB-KW"/>
</dbReference>
<dbReference type="Gramene" id="C.cajan_15615.t">
    <property type="protein sequence ID" value="C.cajan_15615.t"/>
    <property type="gene ID" value="C.cajan_15615"/>
</dbReference>
<dbReference type="Gene3D" id="3.30.420.10">
    <property type="entry name" value="Ribonuclease H-like superfamily/Ribonuclease H"/>
    <property type="match status" value="1"/>
</dbReference>
<dbReference type="AlphaFoldDB" id="A0A151T3F7"/>
<dbReference type="GO" id="GO:0015074">
    <property type="term" value="P:DNA integration"/>
    <property type="evidence" value="ECO:0007669"/>
    <property type="project" value="InterPro"/>
</dbReference>
<gene>
    <name evidence="6" type="ORF">KK1_016064</name>
</gene>
<evidence type="ECO:0000256" key="3">
    <source>
        <dbReference type="SAM" id="MobiDB-lite"/>
    </source>
</evidence>
<reference evidence="6 7" key="1">
    <citation type="journal article" date="2012" name="Nat. Biotechnol.">
        <title>Draft genome sequence of pigeonpea (Cajanus cajan), an orphan legume crop of resource-poor farmers.</title>
        <authorList>
            <person name="Varshney R.K."/>
            <person name="Chen W."/>
            <person name="Li Y."/>
            <person name="Bharti A.K."/>
            <person name="Saxena R.K."/>
            <person name="Schlueter J.A."/>
            <person name="Donoghue M.T."/>
            <person name="Azam S."/>
            <person name="Fan G."/>
            <person name="Whaley A.M."/>
            <person name="Farmer A.D."/>
            <person name="Sheridan J."/>
            <person name="Iwata A."/>
            <person name="Tuteja R."/>
            <person name="Penmetsa R.V."/>
            <person name="Wu W."/>
            <person name="Upadhyaya H.D."/>
            <person name="Yang S.P."/>
            <person name="Shah T."/>
            <person name="Saxena K.B."/>
            <person name="Michael T."/>
            <person name="McCombie W.R."/>
            <person name="Yang B."/>
            <person name="Zhang G."/>
            <person name="Yang H."/>
            <person name="Wang J."/>
            <person name="Spillane C."/>
            <person name="Cook D.R."/>
            <person name="May G.D."/>
            <person name="Xu X."/>
            <person name="Jackson S.A."/>
        </authorList>
    </citation>
    <scope>NUCLEOTIDE SEQUENCE [LARGE SCALE GENOMIC DNA]</scope>
    <source>
        <strain evidence="7">cv. Asha</strain>
    </source>
</reference>
<dbReference type="Proteomes" id="UP000075243">
    <property type="component" value="Chromosome 8"/>
</dbReference>
<sequence length="846" mass="97115">MATSLTSIPTNLPILTTKNYDNWKIQIRVILRFQGVWNLVEEGCKLAGAGGTEVQKAADKEIERKDCKALYILHQSVDAANFEKISKAETSKEAWEILERVHGGATKTKKVRLQTLRRQYELLSMESNETVVDYITRVQTMVNTMKGLGEKMAELQVIEKVLRTLPMKFDHIVVEIEESKNLEDMSLDELQGSLEQEVNSEDANEVQDNKHKAAPQKGKGRNPDIKKVKCGNCNKMGHIAKYCRHYNPRRDEAQMAHEEDNDLEQVLLMATTVQAEGLEDNSWYLDTGCSTHMKGRKDWFASLDESIKSKVKFADARVLTSKGVGKIMVKKKNGDQVLITDVLFVPRMKSNLLSLGQLLEKGYTSRLENKMLRVYDKQNHLILKSPLTKNRTFKVEIDVVDQECLAVAVKKEEWLWHYRLGHLNFRDLQNLKSKDMVRGLPHISPPNEVCSDCMLSKQPRSSFQQHVSSKTKERLQVVYSDVCGPIQIESLGGNRYFISFIDDFSRKLWVFLIKRKSEVLEVFQKFKAMVERSSGQLIKVLRTDGGGEYTSREFERFCEKEGIEHQVTPPYTPQHNGTVERKNRTIMNMVRSMLKAKQLPKYLWGEAVSTAAYILNRCPSKRLERVTPEEVWSNNKPDVSHLRVFGSIGYKHVPEQLRRKLDDKGEKMILLGYHPTGGYKLFNPISKQIVVSRDVMFDESKGWNSESNKDEQYSQVIIESMDAETNEDQNEESGGACTSNALRRSQRDTRIPGRLKGFEMISDADVNEDGDIVHFALFSETEPVTFEEAILNSKWVDVMKDELRSIEKNQVWELVTLPKAKRPISLRWVFKTKTDPTRKVVKHKRG</sequence>
<protein>
    <submittedName>
        <fullName evidence="6">Retrovirus-related Pol polyprotein from transposon TNT 1-94</fullName>
    </submittedName>
</protein>
<dbReference type="InterPro" id="IPR054722">
    <property type="entry name" value="PolX-like_BBD"/>
</dbReference>
<evidence type="ECO:0000259" key="5">
    <source>
        <dbReference type="PROSITE" id="PS50994"/>
    </source>
</evidence>
<evidence type="ECO:0000313" key="6">
    <source>
        <dbReference type="EMBL" id="KYP61570.1"/>
    </source>
</evidence>
<dbReference type="InterPro" id="IPR036397">
    <property type="entry name" value="RNaseH_sf"/>
</dbReference>
<dbReference type="Pfam" id="PF14223">
    <property type="entry name" value="Retrotran_gag_2"/>
    <property type="match status" value="1"/>
</dbReference>
<name>A0A151T3F7_CAJCA</name>
<dbReference type="GO" id="GO:0008270">
    <property type="term" value="F:zinc ion binding"/>
    <property type="evidence" value="ECO:0007669"/>
    <property type="project" value="UniProtKB-KW"/>
</dbReference>
<dbReference type="SUPFAM" id="SSF53098">
    <property type="entry name" value="Ribonuclease H-like"/>
    <property type="match status" value="1"/>
</dbReference>
<dbReference type="InterPro" id="IPR001878">
    <property type="entry name" value="Znf_CCHC"/>
</dbReference>
<dbReference type="EMBL" id="CM003610">
    <property type="protein sequence ID" value="KYP61570.1"/>
    <property type="molecule type" value="Genomic_DNA"/>
</dbReference>